<gene>
    <name evidence="1" type="ORF">C5167_047299</name>
</gene>
<dbReference type="AlphaFoldDB" id="A0A4Y7LG86"/>
<organism evidence="1 2">
    <name type="scientific">Papaver somniferum</name>
    <name type="common">Opium poppy</name>
    <dbReference type="NCBI Taxonomy" id="3469"/>
    <lineage>
        <taxon>Eukaryota</taxon>
        <taxon>Viridiplantae</taxon>
        <taxon>Streptophyta</taxon>
        <taxon>Embryophyta</taxon>
        <taxon>Tracheophyta</taxon>
        <taxon>Spermatophyta</taxon>
        <taxon>Magnoliopsida</taxon>
        <taxon>Ranunculales</taxon>
        <taxon>Papaveraceae</taxon>
        <taxon>Papaveroideae</taxon>
        <taxon>Papaver</taxon>
    </lineage>
</organism>
<name>A0A4Y7LG86_PAPSO</name>
<evidence type="ECO:0000313" key="1">
    <source>
        <dbReference type="EMBL" id="RZC84513.1"/>
    </source>
</evidence>
<protein>
    <submittedName>
        <fullName evidence="1">Uncharacterized protein</fullName>
    </submittedName>
</protein>
<dbReference type="Proteomes" id="UP000316621">
    <property type="component" value="Chromosome 11"/>
</dbReference>
<dbReference type="Gramene" id="RZC84513">
    <property type="protein sequence ID" value="RZC84513"/>
    <property type="gene ID" value="C5167_047299"/>
</dbReference>
<accession>A0A4Y7LG86</accession>
<proteinExistence type="predicted"/>
<evidence type="ECO:0000313" key="2">
    <source>
        <dbReference type="Proteomes" id="UP000316621"/>
    </source>
</evidence>
<reference evidence="1 2" key="1">
    <citation type="journal article" date="2018" name="Science">
        <title>The opium poppy genome and morphinan production.</title>
        <authorList>
            <person name="Guo L."/>
            <person name="Winzer T."/>
            <person name="Yang X."/>
            <person name="Li Y."/>
            <person name="Ning Z."/>
            <person name="He Z."/>
            <person name="Teodor R."/>
            <person name="Lu Y."/>
            <person name="Bowser T.A."/>
            <person name="Graham I.A."/>
            <person name="Ye K."/>
        </authorList>
    </citation>
    <scope>NUCLEOTIDE SEQUENCE [LARGE SCALE GENOMIC DNA]</scope>
    <source>
        <strain evidence="2">cv. HN1</strain>
        <tissue evidence="1">Leaves</tissue>
    </source>
</reference>
<sequence length="82" mass="9178">MAAVTAAHEKCYFRSTIGIAFSVPVTNHKVVLHLIWVGYGEWETIFKVMVIAVDFPTSGDIPCTHVKVYIGHLLNHHIEEST</sequence>
<keyword evidence="2" id="KW-1185">Reference proteome</keyword>
<dbReference type="EMBL" id="CM010725">
    <property type="protein sequence ID" value="RZC84513.1"/>
    <property type="molecule type" value="Genomic_DNA"/>
</dbReference>